<dbReference type="PANTHER" id="PTHR43310">
    <property type="entry name" value="SULFATE TRANSPORTER YBAR-RELATED"/>
    <property type="match status" value="1"/>
</dbReference>
<evidence type="ECO:0000259" key="8">
    <source>
        <dbReference type="PROSITE" id="PS50801"/>
    </source>
</evidence>
<keyword evidence="7" id="KW-0732">Signal</keyword>
<dbReference type="OrthoDB" id="288203at2759"/>
<feature type="region of interest" description="Disordered" evidence="5">
    <location>
        <begin position="565"/>
        <end position="590"/>
    </location>
</feature>
<protein>
    <recommendedName>
        <fullName evidence="8">STAS domain-containing protein</fullName>
    </recommendedName>
</protein>
<feature type="compositionally biased region" description="Basic and acidic residues" evidence="5">
    <location>
        <begin position="571"/>
        <end position="580"/>
    </location>
</feature>
<gene>
    <name evidence="9" type="ORF">TrST_g5375</name>
</gene>
<dbReference type="InterPro" id="IPR036513">
    <property type="entry name" value="STAS_dom_sf"/>
</dbReference>
<feature type="chain" id="PRO_5040908939" description="STAS domain-containing protein" evidence="7">
    <location>
        <begin position="20"/>
        <end position="590"/>
    </location>
</feature>
<dbReference type="SUPFAM" id="SSF52091">
    <property type="entry name" value="SpoIIaa-like"/>
    <property type="match status" value="1"/>
</dbReference>
<evidence type="ECO:0000256" key="7">
    <source>
        <dbReference type="SAM" id="SignalP"/>
    </source>
</evidence>
<dbReference type="Gene3D" id="3.30.750.24">
    <property type="entry name" value="STAS domain"/>
    <property type="match status" value="1"/>
</dbReference>
<feature type="signal peptide" evidence="7">
    <location>
        <begin position="1"/>
        <end position="19"/>
    </location>
</feature>
<feature type="transmembrane region" description="Helical" evidence="6">
    <location>
        <begin position="387"/>
        <end position="412"/>
    </location>
</feature>
<evidence type="ECO:0000313" key="10">
    <source>
        <dbReference type="Proteomes" id="UP001165085"/>
    </source>
</evidence>
<dbReference type="PROSITE" id="PS50801">
    <property type="entry name" value="STAS"/>
    <property type="match status" value="1"/>
</dbReference>
<dbReference type="AlphaFoldDB" id="A0A9W7BZ63"/>
<feature type="transmembrane region" description="Helical" evidence="6">
    <location>
        <begin position="160"/>
        <end position="178"/>
    </location>
</feature>
<dbReference type="Pfam" id="PF01740">
    <property type="entry name" value="STAS"/>
    <property type="match status" value="1"/>
</dbReference>
<dbReference type="Pfam" id="PF00916">
    <property type="entry name" value="Sulfate_transp"/>
    <property type="match status" value="1"/>
</dbReference>
<dbReference type="Proteomes" id="UP001165085">
    <property type="component" value="Unassembled WGS sequence"/>
</dbReference>
<dbReference type="InterPro" id="IPR052706">
    <property type="entry name" value="Membrane-Transporter-like"/>
</dbReference>
<name>A0A9W7BZ63_9STRA</name>
<evidence type="ECO:0000256" key="5">
    <source>
        <dbReference type="SAM" id="MobiDB-lite"/>
    </source>
</evidence>
<proteinExistence type="predicted"/>
<feature type="transmembrane region" description="Helical" evidence="6">
    <location>
        <begin position="190"/>
        <end position="206"/>
    </location>
</feature>
<evidence type="ECO:0000256" key="6">
    <source>
        <dbReference type="SAM" id="Phobius"/>
    </source>
</evidence>
<feature type="domain" description="STAS" evidence="8">
    <location>
        <begin position="472"/>
        <end position="590"/>
    </location>
</feature>
<feature type="transmembrane region" description="Helical" evidence="6">
    <location>
        <begin position="345"/>
        <end position="367"/>
    </location>
</feature>
<organism evidence="9 10">
    <name type="scientific">Triparma strigata</name>
    <dbReference type="NCBI Taxonomy" id="1606541"/>
    <lineage>
        <taxon>Eukaryota</taxon>
        <taxon>Sar</taxon>
        <taxon>Stramenopiles</taxon>
        <taxon>Ochrophyta</taxon>
        <taxon>Bolidophyceae</taxon>
        <taxon>Parmales</taxon>
        <taxon>Triparmaceae</taxon>
        <taxon>Triparma</taxon>
    </lineage>
</organism>
<dbReference type="EMBL" id="BRXY01000482">
    <property type="protein sequence ID" value="GMH97111.1"/>
    <property type="molecule type" value="Genomic_DNA"/>
</dbReference>
<dbReference type="CDD" id="cd07042">
    <property type="entry name" value="STAS_SulP_like_sulfate_transporter"/>
    <property type="match status" value="1"/>
</dbReference>
<feature type="transmembrane region" description="Helical" evidence="6">
    <location>
        <begin position="433"/>
        <end position="465"/>
    </location>
</feature>
<feature type="transmembrane region" description="Helical" evidence="6">
    <location>
        <begin position="301"/>
        <end position="324"/>
    </location>
</feature>
<evidence type="ECO:0000256" key="3">
    <source>
        <dbReference type="ARBA" id="ARBA00022989"/>
    </source>
</evidence>
<dbReference type="PANTHER" id="PTHR43310:SF1">
    <property type="entry name" value="SULFATE TRANSPORTER YBAR-RELATED"/>
    <property type="match status" value="1"/>
</dbReference>
<keyword evidence="4 6" id="KW-0472">Membrane</keyword>
<keyword evidence="3 6" id="KW-1133">Transmembrane helix</keyword>
<feature type="transmembrane region" description="Helical" evidence="6">
    <location>
        <begin position="106"/>
        <end position="129"/>
    </location>
</feature>
<dbReference type="GO" id="GO:0016020">
    <property type="term" value="C:membrane"/>
    <property type="evidence" value="ECO:0007669"/>
    <property type="project" value="UniProtKB-SubCell"/>
</dbReference>
<accession>A0A9W7BZ63</accession>
<reference evidence="10" key="1">
    <citation type="journal article" date="2023" name="Commun. Biol.">
        <title>Genome analysis of Parmales, the sister group of diatoms, reveals the evolutionary specialization of diatoms from phago-mixotrophs to photoautotrophs.</title>
        <authorList>
            <person name="Ban H."/>
            <person name="Sato S."/>
            <person name="Yoshikawa S."/>
            <person name="Yamada K."/>
            <person name="Nakamura Y."/>
            <person name="Ichinomiya M."/>
            <person name="Sato N."/>
            <person name="Blanc-Mathieu R."/>
            <person name="Endo H."/>
            <person name="Kuwata A."/>
            <person name="Ogata H."/>
        </authorList>
    </citation>
    <scope>NUCLEOTIDE SEQUENCE [LARGE SCALE GENOMIC DNA]</scope>
    <source>
        <strain evidence="10">NIES 3701</strain>
    </source>
</reference>
<keyword evidence="2 6" id="KW-0812">Transmembrane</keyword>
<feature type="transmembrane region" description="Helical" evidence="6">
    <location>
        <begin position="136"/>
        <end position="154"/>
    </location>
</feature>
<dbReference type="InterPro" id="IPR002645">
    <property type="entry name" value="STAS_dom"/>
</dbReference>
<sequence length="590" mass="62128">MRLLTLATAIFVNGLHVQANIGPPGITSSMPPPPALSSPTILSDNPEVVPTMPAPPSNTTELAIVTQFENLRVNAKTLLRFDPESSTNMLSGAVVALAMIPEAVGFSFVAGISPIMGLWTTVVLGFMAACFGGRPGIMSGASGAVAVVVAPLVATHGVQYLAPCAILAGIIQCAAGYFKVGKWIRLVPHPVMLGFVNGLAIVMTKSQLSHFSGLDNKAAKATMIGLTALTMIAMKVIPLVTKAVPASLLTILITTLVSKVFSLPAKTLMDVAGAETFKGGFSVLPKLALPKIPFTLKSLKIILPFAFTMATVGLIESLLTLQLVDGLVDDGKRGSTSKECRGQGIGNIFSGVIGGMGGCALIGQSLINVEAGGTGKLAGITMSATLGLGLLAFAPLLGQIPLASLVGIMLLVCQQTFAWSSLRLFGKIPKLDALIIVLVSYITVVEDLAIAVVSGTILSALSFAWKQSTQVHSTQLVDSSGFRVFQLFGPIFFGSTQRFESQFDVKNIPESEVVIDFGGSRVYDHSALETITTVADKLRENGKKVHLRRLSPDCQLLLGNMHEGGTPPFQIERDEQRDPRYSPVSDAYAK</sequence>
<comment type="caution">
    <text evidence="9">The sequence shown here is derived from an EMBL/GenBank/DDBJ whole genome shotgun (WGS) entry which is preliminary data.</text>
</comment>
<comment type="subcellular location">
    <subcellularLocation>
        <location evidence="1">Membrane</location>
        <topology evidence="1">Multi-pass membrane protein</topology>
    </subcellularLocation>
</comment>
<feature type="transmembrane region" description="Helical" evidence="6">
    <location>
        <begin position="244"/>
        <end position="261"/>
    </location>
</feature>
<evidence type="ECO:0000256" key="1">
    <source>
        <dbReference type="ARBA" id="ARBA00004141"/>
    </source>
</evidence>
<evidence type="ECO:0000256" key="4">
    <source>
        <dbReference type="ARBA" id="ARBA00023136"/>
    </source>
</evidence>
<evidence type="ECO:0000313" key="9">
    <source>
        <dbReference type="EMBL" id="GMH97111.1"/>
    </source>
</evidence>
<evidence type="ECO:0000256" key="2">
    <source>
        <dbReference type="ARBA" id="ARBA00022692"/>
    </source>
</evidence>
<keyword evidence="10" id="KW-1185">Reference proteome</keyword>
<dbReference type="InterPro" id="IPR011547">
    <property type="entry name" value="SLC26A/SulP_dom"/>
</dbReference>
<feature type="transmembrane region" description="Helical" evidence="6">
    <location>
        <begin position="218"/>
        <end position="237"/>
    </location>
</feature>